<evidence type="ECO:0000313" key="1">
    <source>
        <dbReference type="EMBL" id="CAI3974792.1"/>
    </source>
</evidence>
<dbReference type="EMBL" id="CAMXCT010000158">
    <property type="protein sequence ID" value="CAI3974792.1"/>
    <property type="molecule type" value="Genomic_DNA"/>
</dbReference>
<gene>
    <name evidence="1" type="ORF">C1SCF055_LOCUS3166</name>
</gene>
<dbReference type="SUPFAM" id="SSF56349">
    <property type="entry name" value="DNA breaking-rejoining enzymes"/>
    <property type="match status" value="1"/>
</dbReference>
<organism evidence="1">
    <name type="scientific">Cladocopium goreaui</name>
    <dbReference type="NCBI Taxonomy" id="2562237"/>
    <lineage>
        <taxon>Eukaryota</taxon>
        <taxon>Sar</taxon>
        <taxon>Alveolata</taxon>
        <taxon>Dinophyceae</taxon>
        <taxon>Suessiales</taxon>
        <taxon>Symbiodiniaceae</taxon>
        <taxon>Cladocopium</taxon>
    </lineage>
</organism>
<keyword evidence="3" id="KW-1185">Reference proteome</keyword>
<sequence length="1334" mass="149719">MPFEKRATAVMWPMPLPYPAALKESGGFALSSDEISFHRGVNLVVLLLDWLHLKRPPTCPAEIVLHVPLSRLQWRVVRQIESTMHAWRVAEPVTAFNMGRAAEKVENIERALERLGNFETGIYDLFEETLPENSGSIFGSAARSFFAPGLQSDIGGEVVGHGQSFGGSVAKPIVADRLDFRGQPLFDPKPFLDKQSCFIFDDPLSAAKTPEEALEDPPQVRLFGDEAELWKLFKKLDSSGRLGAIPDTKVLPGFQAGLFSVGKDECKDRLIFDSRPFNILETPPNRWIRSMAAGTNLTEFHLEDNEMLVVSGTDLREFYYTFAVSDRRLIRNSLLFSTTVEKIRGWNCCTPEITQHKGKIFLGLRTLAMGDTCAVELAQTAHVGILRQLGLLKEENILAMSLPVPRSLSCLGVVIDDLIAFEKILRGSFDPAADSHSKRIVSTAVERFKTLGLIPHEGKTFYNQTEADFWGASFDGDSGYVRAALKRIIPILFATVGILKIGICSVGLLQVLVGCWTSAFLFRRRMLSIFNVVYEVFQRVESDRAVIRLSDALKEELMLCVGLSPLAATCLRSRTSQQVFASDASNVGWAVVSAKLPPWLAKEIHRHGLRKRVWTRLLSPLKSLQKERGVLDQADELPGGEPFASHPLWLLIAGACQFETLKSRRTKLGRHINIDEMVGMLEAEKSAVEEGFPVRYFSLADSQVGLGALLKGRSSSIALNALLQESLPLHLSTSVLNPADDPTRGVPLRRPHLPQPSWLSSERNLSIEERLTELDDWLESCQASPWDLSGLPPLEELDGEFEESFEWMKSCRQKGFLKKKRQPPFSKASKSVREFLGANEFLSPEVSSSNERKSVSSCPNAKQLGVKALSPEAISFLSSLPREQFIFPASWNVQPDWVPDFAGYLDLYSGKKGIASAVARSGKSWSITFELEDSEAQDLSLGSNRSVVEELIRLRAVHTVGAAIFCRFFSRAVRPPVRSKLKPFGLAQMSLNMKQKVDEGNDHALWLAGIIWLCREFSIRYWVFCKGGHKHVRLVGWSRLHRMPWTRVAQVYPRRLVHWVSSAILIDAGLMPGRRHLNLANICRCNHGRIGEASNPGPRRAARSRRPLQALLEADIVEPETALLGERIWWSFRNWAGDLLLPRDLLMEEADIVYLQIRHPKGRRRGIGATQHSKIIDQRLVSFLDKLYGRWDRTIPLFGGSFSSYRKRWDAVLTFLRVPTKLGLTPASLRAGGAVRAYRANEEIARLMWRMRIRNIDTLQHYLQETGAASIFAELPSDSRHRVQHAALMFDVSAKGWKSCFRPMLTLHGRLWSSAIVVPLLSVELDNCPLRRDP</sequence>
<dbReference type="InterPro" id="IPR011010">
    <property type="entry name" value="DNA_brk_join_enz"/>
</dbReference>
<dbReference type="EMBL" id="CAMXCT020000158">
    <property type="protein sequence ID" value="CAL1128167.1"/>
    <property type="molecule type" value="Genomic_DNA"/>
</dbReference>
<name>A0A9P1BK09_9DINO</name>
<dbReference type="EMBL" id="CAMXCT030000158">
    <property type="protein sequence ID" value="CAL4762104.1"/>
    <property type="molecule type" value="Genomic_DNA"/>
</dbReference>
<accession>A0A9P1BK09</accession>
<evidence type="ECO:0000313" key="3">
    <source>
        <dbReference type="Proteomes" id="UP001152797"/>
    </source>
</evidence>
<evidence type="ECO:0000313" key="2">
    <source>
        <dbReference type="EMBL" id="CAL1128167.1"/>
    </source>
</evidence>
<dbReference type="OrthoDB" id="439779at2759"/>
<reference evidence="2" key="2">
    <citation type="submission" date="2024-04" db="EMBL/GenBank/DDBJ databases">
        <authorList>
            <person name="Chen Y."/>
            <person name="Shah S."/>
            <person name="Dougan E. K."/>
            <person name="Thang M."/>
            <person name="Chan C."/>
        </authorList>
    </citation>
    <scope>NUCLEOTIDE SEQUENCE [LARGE SCALE GENOMIC DNA]</scope>
</reference>
<comment type="caution">
    <text evidence="1">The sequence shown here is derived from an EMBL/GenBank/DDBJ whole genome shotgun (WGS) entry which is preliminary data.</text>
</comment>
<dbReference type="GO" id="GO:0003677">
    <property type="term" value="F:DNA binding"/>
    <property type="evidence" value="ECO:0007669"/>
    <property type="project" value="InterPro"/>
</dbReference>
<reference evidence="1" key="1">
    <citation type="submission" date="2022-10" db="EMBL/GenBank/DDBJ databases">
        <authorList>
            <person name="Chen Y."/>
            <person name="Dougan E. K."/>
            <person name="Chan C."/>
            <person name="Rhodes N."/>
            <person name="Thang M."/>
        </authorList>
    </citation>
    <scope>NUCLEOTIDE SEQUENCE</scope>
</reference>
<proteinExistence type="predicted"/>
<dbReference type="Proteomes" id="UP001152797">
    <property type="component" value="Unassembled WGS sequence"/>
</dbReference>
<protein>
    <submittedName>
        <fullName evidence="1">Uncharacterized protein</fullName>
    </submittedName>
</protein>